<organism evidence="2 3">
    <name type="scientific">Nitrogeniibacter mangrovi</name>
    <dbReference type="NCBI Taxonomy" id="2016596"/>
    <lineage>
        <taxon>Bacteria</taxon>
        <taxon>Pseudomonadati</taxon>
        <taxon>Pseudomonadota</taxon>
        <taxon>Betaproteobacteria</taxon>
        <taxon>Rhodocyclales</taxon>
        <taxon>Zoogloeaceae</taxon>
        <taxon>Nitrogeniibacter</taxon>
    </lineage>
</organism>
<keyword evidence="1" id="KW-0812">Transmembrane</keyword>
<accession>A0A6C1B667</accession>
<feature type="transmembrane region" description="Helical" evidence="1">
    <location>
        <begin position="67"/>
        <end position="88"/>
    </location>
</feature>
<sequence length="125" mass="13838">MTAALRYFAISILLLYAWFVASDSLLNVGLSDVAVSLRLNLVRPVSWLIVALCLIDAWGLGKRFAWAWWLGVVGALVQLARMGWWVAHHHSLSQLPGTDVWLAAAMLLSFLVVLLVPAVRRACAR</sequence>
<dbReference type="RefSeq" id="WP_173767590.1">
    <property type="nucleotide sequence ID" value="NZ_CP048836.1"/>
</dbReference>
<reference evidence="2 3" key="1">
    <citation type="submission" date="2020-02" db="EMBL/GenBank/DDBJ databases">
        <title>Nitrogenibacter mangrovi gen. nov., sp. nov. isolated from mangrove sediment, a denitrifying betaproteobacterium.</title>
        <authorList>
            <person name="Liao H."/>
            <person name="Tian Y."/>
        </authorList>
    </citation>
    <scope>NUCLEOTIDE SEQUENCE [LARGE SCALE GENOMIC DNA]</scope>
    <source>
        <strain evidence="2 3">M9-3-2</strain>
    </source>
</reference>
<feature type="transmembrane region" description="Helical" evidence="1">
    <location>
        <begin position="100"/>
        <end position="119"/>
    </location>
</feature>
<keyword evidence="1" id="KW-0472">Membrane</keyword>
<evidence type="ECO:0000313" key="3">
    <source>
        <dbReference type="Proteomes" id="UP000501991"/>
    </source>
</evidence>
<evidence type="ECO:0000256" key="1">
    <source>
        <dbReference type="SAM" id="Phobius"/>
    </source>
</evidence>
<name>A0A6C1B667_9RHOO</name>
<feature type="transmembrane region" description="Helical" evidence="1">
    <location>
        <begin position="41"/>
        <end position="60"/>
    </location>
</feature>
<gene>
    <name evidence="2" type="ORF">G3580_17260</name>
</gene>
<dbReference type="KEGG" id="azq:G3580_17260"/>
<keyword evidence="1" id="KW-1133">Transmembrane helix</keyword>
<dbReference type="Proteomes" id="UP000501991">
    <property type="component" value="Chromosome"/>
</dbReference>
<protein>
    <submittedName>
        <fullName evidence="2">Uncharacterized protein</fullName>
    </submittedName>
</protein>
<dbReference type="EMBL" id="CP048836">
    <property type="protein sequence ID" value="QID19212.1"/>
    <property type="molecule type" value="Genomic_DNA"/>
</dbReference>
<dbReference type="AlphaFoldDB" id="A0A6C1B667"/>
<proteinExistence type="predicted"/>
<evidence type="ECO:0000313" key="2">
    <source>
        <dbReference type="EMBL" id="QID19212.1"/>
    </source>
</evidence>
<keyword evidence="3" id="KW-1185">Reference proteome</keyword>
<feature type="transmembrane region" description="Helical" evidence="1">
    <location>
        <begin position="7"/>
        <end position="29"/>
    </location>
</feature>